<dbReference type="AlphaFoldDB" id="A0AAP5I7R7"/>
<reference evidence="3" key="1">
    <citation type="journal article" date="2021" name="Science">
        <title>Hunting the eagle killer: A cyanobacterial neurotoxin causes vacuolar myelinopathy.</title>
        <authorList>
            <person name="Breinlinger S."/>
            <person name="Phillips T.J."/>
            <person name="Haram B.N."/>
            <person name="Mares J."/>
            <person name="Martinez Yerena J.A."/>
            <person name="Hrouzek P."/>
            <person name="Sobotka R."/>
            <person name="Henderson W.M."/>
            <person name="Schmieder P."/>
            <person name="Williams S.M."/>
            <person name="Lauderdale J.D."/>
            <person name="Wilde H.D."/>
            <person name="Gerrin W."/>
            <person name="Kust A."/>
            <person name="Washington J.W."/>
            <person name="Wagner C."/>
            <person name="Geier B."/>
            <person name="Liebeke M."/>
            <person name="Enke H."/>
            <person name="Niedermeyer T.H.J."/>
            <person name="Wilde S.B."/>
        </authorList>
    </citation>
    <scope>NUCLEOTIDE SEQUENCE [LARGE SCALE GENOMIC DNA]</scope>
    <source>
        <strain evidence="3">Thurmond2011</strain>
    </source>
</reference>
<comment type="caution">
    <text evidence="2">The sequence shown here is derived from an EMBL/GenBank/DDBJ whole genome shotgun (WGS) entry which is preliminary data.</text>
</comment>
<dbReference type="Pfam" id="PF03781">
    <property type="entry name" value="FGE-sulfatase"/>
    <property type="match status" value="1"/>
</dbReference>
<dbReference type="PANTHER" id="PTHR23150:SF19">
    <property type="entry name" value="FORMYLGLYCINE-GENERATING ENZYME"/>
    <property type="match status" value="1"/>
</dbReference>
<dbReference type="InterPro" id="IPR005532">
    <property type="entry name" value="SUMF_dom"/>
</dbReference>
<name>A0AAP5I7R7_9CYAN</name>
<evidence type="ECO:0000259" key="1">
    <source>
        <dbReference type="Pfam" id="PF03781"/>
    </source>
</evidence>
<dbReference type="SUPFAM" id="SSF56436">
    <property type="entry name" value="C-type lectin-like"/>
    <property type="match status" value="1"/>
</dbReference>
<dbReference type="InterPro" id="IPR016187">
    <property type="entry name" value="CTDL_fold"/>
</dbReference>
<evidence type="ECO:0000313" key="2">
    <source>
        <dbReference type="EMBL" id="MDR9894030.1"/>
    </source>
</evidence>
<organism evidence="2 3">
    <name type="scientific">Aetokthonos hydrillicola Thurmond2011</name>
    <dbReference type="NCBI Taxonomy" id="2712845"/>
    <lineage>
        <taxon>Bacteria</taxon>
        <taxon>Bacillati</taxon>
        <taxon>Cyanobacteriota</taxon>
        <taxon>Cyanophyceae</taxon>
        <taxon>Nostocales</taxon>
        <taxon>Hapalosiphonaceae</taxon>
        <taxon>Aetokthonos</taxon>
    </lineage>
</organism>
<dbReference type="InterPro" id="IPR051043">
    <property type="entry name" value="Sulfatase_Mod_Factor_Kinase"/>
</dbReference>
<proteinExistence type="predicted"/>
<dbReference type="Gene3D" id="3.90.1580.10">
    <property type="entry name" value="paralog of FGE (formylglycine-generating enzyme)"/>
    <property type="match status" value="1"/>
</dbReference>
<dbReference type="EMBL" id="JAALHA020000001">
    <property type="protein sequence ID" value="MDR9894030.1"/>
    <property type="molecule type" value="Genomic_DNA"/>
</dbReference>
<dbReference type="RefSeq" id="WP_208346556.1">
    <property type="nucleotide sequence ID" value="NZ_CAWQFN010000221.1"/>
</dbReference>
<evidence type="ECO:0000313" key="3">
    <source>
        <dbReference type="Proteomes" id="UP000667802"/>
    </source>
</evidence>
<dbReference type="Proteomes" id="UP000667802">
    <property type="component" value="Unassembled WGS sequence"/>
</dbReference>
<gene>
    <name evidence="2" type="ORF">G7B40_005515</name>
</gene>
<dbReference type="GO" id="GO:0120147">
    <property type="term" value="F:formylglycine-generating oxidase activity"/>
    <property type="evidence" value="ECO:0007669"/>
    <property type="project" value="TreeGrafter"/>
</dbReference>
<dbReference type="PANTHER" id="PTHR23150">
    <property type="entry name" value="SULFATASE MODIFYING FACTOR 1, 2"/>
    <property type="match status" value="1"/>
</dbReference>
<sequence length="284" mass="32023">MVKILVNKIEKTGQLYKEDLGNGIELEMVLIPGGSFIMGAPETEEGSSDDERPQHKVTVSTFFMGRYPITQAQWKTVAALDKVNRDLNPDPSRFKGDNRPVECVSWYDAVEFCQRLSNKHPKRQYRLPSESEWEYACRAGSTTPFHFGDTISTDVANYCGTDDKENKWSGSYGRGSKGIYRQETTEVGSFDAANGFGLYDMHGNVWEWCADHWHDNYEGAPTDGSAWVDENENDNRSRRLLRGGSWISLPEVCRSASRSFCYPVDDYLYVGFRVVCGGGAARTL</sequence>
<dbReference type="InterPro" id="IPR042095">
    <property type="entry name" value="SUMF_sf"/>
</dbReference>
<protein>
    <submittedName>
        <fullName evidence="2">Formylglycine-generating enzyme family protein</fullName>
    </submittedName>
</protein>
<feature type="domain" description="Sulfatase-modifying factor enzyme-like" evidence="1">
    <location>
        <begin position="27"/>
        <end position="275"/>
    </location>
</feature>
<accession>A0AAP5I7R7</accession>
<keyword evidence="3" id="KW-1185">Reference proteome</keyword>